<dbReference type="OrthoDB" id="203279at2759"/>
<dbReference type="Gene3D" id="6.10.280.160">
    <property type="entry name" value="Mediator of RNA polymerase II transcription subunit 22"/>
    <property type="match status" value="1"/>
</dbReference>
<gene>
    <name evidence="6" type="ORF">K452DRAFT_357038</name>
</gene>
<evidence type="ECO:0000256" key="4">
    <source>
        <dbReference type="ARBA" id="ARBA00023163"/>
    </source>
</evidence>
<proteinExistence type="inferred from homology"/>
<dbReference type="EMBL" id="ML995480">
    <property type="protein sequence ID" value="KAF2144108.1"/>
    <property type="molecule type" value="Genomic_DNA"/>
</dbReference>
<reference evidence="6" key="1">
    <citation type="journal article" date="2020" name="Stud. Mycol.">
        <title>101 Dothideomycetes genomes: a test case for predicting lifestyles and emergence of pathogens.</title>
        <authorList>
            <person name="Haridas S."/>
            <person name="Albert R."/>
            <person name="Binder M."/>
            <person name="Bloem J."/>
            <person name="Labutti K."/>
            <person name="Salamov A."/>
            <person name="Andreopoulos B."/>
            <person name="Baker S."/>
            <person name="Barry K."/>
            <person name="Bills G."/>
            <person name="Bluhm B."/>
            <person name="Cannon C."/>
            <person name="Castanera R."/>
            <person name="Culley D."/>
            <person name="Daum C."/>
            <person name="Ezra D."/>
            <person name="Gonzalez J."/>
            <person name="Henrissat B."/>
            <person name="Kuo A."/>
            <person name="Liang C."/>
            <person name="Lipzen A."/>
            <person name="Lutzoni F."/>
            <person name="Magnuson J."/>
            <person name="Mondo S."/>
            <person name="Nolan M."/>
            <person name="Ohm R."/>
            <person name="Pangilinan J."/>
            <person name="Park H.-J."/>
            <person name="Ramirez L."/>
            <person name="Alfaro M."/>
            <person name="Sun H."/>
            <person name="Tritt A."/>
            <person name="Yoshinaga Y."/>
            <person name="Zwiers L.-H."/>
            <person name="Turgeon B."/>
            <person name="Goodwin S."/>
            <person name="Spatafora J."/>
            <person name="Crous P."/>
            <person name="Grigoriev I."/>
        </authorList>
    </citation>
    <scope>NUCLEOTIDE SEQUENCE</scope>
    <source>
        <strain evidence="6">CBS 121167</strain>
    </source>
</reference>
<keyword evidence="7" id="KW-1185">Reference proteome</keyword>
<evidence type="ECO:0000313" key="7">
    <source>
        <dbReference type="Proteomes" id="UP000799438"/>
    </source>
</evidence>
<keyword evidence="4" id="KW-0804">Transcription</keyword>
<dbReference type="InterPro" id="IPR009332">
    <property type="entry name" value="Med22"/>
</dbReference>
<dbReference type="GO" id="GO:0006357">
    <property type="term" value="P:regulation of transcription by RNA polymerase II"/>
    <property type="evidence" value="ECO:0007669"/>
    <property type="project" value="InterPro"/>
</dbReference>
<dbReference type="GeneID" id="54303594"/>
<organism evidence="6 7">
    <name type="scientific">Aplosporella prunicola CBS 121167</name>
    <dbReference type="NCBI Taxonomy" id="1176127"/>
    <lineage>
        <taxon>Eukaryota</taxon>
        <taxon>Fungi</taxon>
        <taxon>Dikarya</taxon>
        <taxon>Ascomycota</taxon>
        <taxon>Pezizomycotina</taxon>
        <taxon>Dothideomycetes</taxon>
        <taxon>Dothideomycetes incertae sedis</taxon>
        <taxon>Botryosphaeriales</taxon>
        <taxon>Aplosporellaceae</taxon>
        <taxon>Aplosporella</taxon>
    </lineage>
</organism>
<comment type="similarity">
    <text evidence="2">Belongs to the Mediator complex subunit 22 family.</text>
</comment>
<comment type="subcellular location">
    <subcellularLocation>
        <location evidence="1">Nucleus</location>
    </subcellularLocation>
</comment>
<evidence type="ECO:0000256" key="1">
    <source>
        <dbReference type="ARBA" id="ARBA00004123"/>
    </source>
</evidence>
<dbReference type="PANTHER" id="PTHR12434">
    <property type="entry name" value="MEDIATOR OF RNA POLYMERASE II TRANSCRIPTION SUBUNIT 22"/>
    <property type="match status" value="1"/>
</dbReference>
<dbReference type="AlphaFoldDB" id="A0A6A6BKD6"/>
<dbReference type="PANTHER" id="PTHR12434:SF6">
    <property type="entry name" value="MEDIATOR OF RNA POLYMERASE II TRANSCRIPTION SUBUNIT 22"/>
    <property type="match status" value="1"/>
</dbReference>
<keyword evidence="5" id="KW-0539">Nucleus</keyword>
<dbReference type="RefSeq" id="XP_033399820.1">
    <property type="nucleotide sequence ID" value="XM_033546088.1"/>
</dbReference>
<dbReference type="GO" id="GO:0003712">
    <property type="term" value="F:transcription coregulator activity"/>
    <property type="evidence" value="ECO:0007669"/>
    <property type="project" value="InterPro"/>
</dbReference>
<name>A0A6A6BKD6_9PEZI</name>
<keyword evidence="3" id="KW-0805">Transcription regulation</keyword>
<evidence type="ECO:0000256" key="5">
    <source>
        <dbReference type="ARBA" id="ARBA00023242"/>
    </source>
</evidence>
<accession>A0A6A6BKD6</accession>
<evidence type="ECO:0008006" key="8">
    <source>
        <dbReference type="Google" id="ProtNLM"/>
    </source>
</evidence>
<protein>
    <recommendedName>
        <fullName evidence="8">Mediator of RNA polymerase II transcription subunit 22</fullName>
    </recommendedName>
</protein>
<dbReference type="GO" id="GO:0016592">
    <property type="term" value="C:mediator complex"/>
    <property type="evidence" value="ECO:0007669"/>
    <property type="project" value="InterPro"/>
</dbReference>
<evidence type="ECO:0000256" key="3">
    <source>
        <dbReference type="ARBA" id="ARBA00023015"/>
    </source>
</evidence>
<sequence>MDVNQRNAAALQERTNKLMAALVKRFENTLALAAPDKTDFNSTAHKNFQMQVETAALIRAAEDILTLTRQMQELWLFGQLKTLETENRRDSREPVNARALVAEVEERVMRLL</sequence>
<evidence type="ECO:0000256" key="2">
    <source>
        <dbReference type="ARBA" id="ARBA00005942"/>
    </source>
</evidence>
<evidence type="ECO:0000313" key="6">
    <source>
        <dbReference type="EMBL" id="KAF2144108.1"/>
    </source>
</evidence>
<dbReference type="Proteomes" id="UP000799438">
    <property type="component" value="Unassembled WGS sequence"/>
</dbReference>
<dbReference type="Pfam" id="PF06179">
    <property type="entry name" value="Med22"/>
    <property type="match status" value="1"/>
</dbReference>